<protein>
    <submittedName>
        <fullName evidence="6">C-type cytochrome</fullName>
    </submittedName>
</protein>
<keyword evidence="2 4" id="KW-0479">Metal-binding</keyword>
<dbReference type="Proteomes" id="UP000528734">
    <property type="component" value="Unassembled WGS sequence"/>
</dbReference>
<name>A0A7Y4H5B2_9BRAD</name>
<dbReference type="GO" id="GO:0009055">
    <property type="term" value="F:electron transfer activity"/>
    <property type="evidence" value="ECO:0007669"/>
    <property type="project" value="InterPro"/>
</dbReference>
<evidence type="ECO:0000256" key="4">
    <source>
        <dbReference type="PROSITE-ProRule" id="PRU00433"/>
    </source>
</evidence>
<evidence type="ECO:0000256" key="3">
    <source>
        <dbReference type="ARBA" id="ARBA00023004"/>
    </source>
</evidence>
<reference evidence="6 7" key="1">
    <citation type="submission" date="2020-03" db="EMBL/GenBank/DDBJ databases">
        <title>Bradyrhizobium diversity isolated from nodules of Muelleranthus trifoliolatus.</title>
        <authorList>
            <person name="Klepa M."/>
            <person name="Helene L."/>
            <person name="Hungria M."/>
        </authorList>
    </citation>
    <scope>NUCLEOTIDE SEQUENCE [LARGE SCALE GENOMIC DNA]</scope>
    <source>
        <strain evidence="6 7">WSM 1744</strain>
    </source>
</reference>
<comment type="caution">
    <text evidence="6">The sequence shown here is derived from an EMBL/GenBank/DDBJ whole genome shotgun (WGS) entry which is preliminary data.</text>
</comment>
<gene>
    <name evidence="6" type="ORF">HCN50_15300</name>
</gene>
<keyword evidence="7" id="KW-1185">Reference proteome</keyword>
<dbReference type="EMBL" id="JAAVLW010000004">
    <property type="protein sequence ID" value="NOJ47599.1"/>
    <property type="molecule type" value="Genomic_DNA"/>
</dbReference>
<keyword evidence="1 4" id="KW-0349">Heme</keyword>
<proteinExistence type="predicted"/>
<feature type="domain" description="Cytochrome c" evidence="5">
    <location>
        <begin position="29"/>
        <end position="120"/>
    </location>
</feature>
<dbReference type="GO" id="GO:0046872">
    <property type="term" value="F:metal ion binding"/>
    <property type="evidence" value="ECO:0007669"/>
    <property type="project" value="UniProtKB-KW"/>
</dbReference>
<dbReference type="AlphaFoldDB" id="A0A7Y4H5B2"/>
<dbReference type="PROSITE" id="PS51007">
    <property type="entry name" value="CYTC"/>
    <property type="match status" value="1"/>
</dbReference>
<dbReference type="GO" id="GO:0020037">
    <property type="term" value="F:heme binding"/>
    <property type="evidence" value="ECO:0007669"/>
    <property type="project" value="InterPro"/>
</dbReference>
<dbReference type="InterPro" id="IPR009056">
    <property type="entry name" value="Cyt_c-like_dom"/>
</dbReference>
<sequence length="120" mass="12851">MSLTAFAVSSLILAGCDTKSEQGPPNFAGDAKRGMALIKHYGCGSCHLIPQIAEAKGNVGPPLLHVGTRTYLAGFISNSPENMARWIENPQKVLPGNAMPRMGVTPQHSRDITAFLYTLK</sequence>
<dbReference type="SUPFAM" id="SSF46626">
    <property type="entry name" value="Cytochrome c"/>
    <property type="match status" value="1"/>
</dbReference>
<organism evidence="6 7">
    <name type="scientific">Bradyrhizobium archetypum</name>
    <dbReference type="NCBI Taxonomy" id="2721160"/>
    <lineage>
        <taxon>Bacteria</taxon>
        <taxon>Pseudomonadati</taxon>
        <taxon>Pseudomonadota</taxon>
        <taxon>Alphaproteobacteria</taxon>
        <taxon>Hyphomicrobiales</taxon>
        <taxon>Nitrobacteraceae</taxon>
        <taxon>Bradyrhizobium</taxon>
    </lineage>
</organism>
<keyword evidence="3 4" id="KW-0408">Iron</keyword>
<evidence type="ECO:0000259" key="5">
    <source>
        <dbReference type="PROSITE" id="PS51007"/>
    </source>
</evidence>
<evidence type="ECO:0000256" key="2">
    <source>
        <dbReference type="ARBA" id="ARBA00022723"/>
    </source>
</evidence>
<dbReference type="Gene3D" id="1.10.760.10">
    <property type="entry name" value="Cytochrome c-like domain"/>
    <property type="match status" value="1"/>
</dbReference>
<dbReference type="InterPro" id="IPR036909">
    <property type="entry name" value="Cyt_c-like_dom_sf"/>
</dbReference>
<evidence type="ECO:0000313" key="6">
    <source>
        <dbReference type="EMBL" id="NOJ47599.1"/>
    </source>
</evidence>
<evidence type="ECO:0000313" key="7">
    <source>
        <dbReference type="Proteomes" id="UP000528734"/>
    </source>
</evidence>
<evidence type="ECO:0000256" key="1">
    <source>
        <dbReference type="ARBA" id="ARBA00022617"/>
    </source>
</evidence>
<accession>A0A7Y4H5B2</accession>